<evidence type="ECO:0000313" key="2">
    <source>
        <dbReference type="Proteomes" id="UP000499080"/>
    </source>
</evidence>
<organism evidence="1 2">
    <name type="scientific">Araneus ventricosus</name>
    <name type="common">Orbweaver spider</name>
    <name type="synonym">Epeira ventricosa</name>
    <dbReference type="NCBI Taxonomy" id="182803"/>
    <lineage>
        <taxon>Eukaryota</taxon>
        <taxon>Metazoa</taxon>
        <taxon>Ecdysozoa</taxon>
        <taxon>Arthropoda</taxon>
        <taxon>Chelicerata</taxon>
        <taxon>Arachnida</taxon>
        <taxon>Araneae</taxon>
        <taxon>Araneomorphae</taxon>
        <taxon>Entelegynae</taxon>
        <taxon>Araneoidea</taxon>
        <taxon>Araneidae</taxon>
        <taxon>Araneus</taxon>
    </lineage>
</organism>
<keyword evidence="2" id="KW-1185">Reference proteome</keyword>
<dbReference type="AlphaFoldDB" id="A0A4Y2MBW0"/>
<proteinExistence type="predicted"/>
<protein>
    <submittedName>
        <fullName evidence="1">Uncharacterized protein</fullName>
    </submittedName>
</protein>
<dbReference type="EMBL" id="BGPR01006965">
    <property type="protein sequence ID" value="GBN23196.1"/>
    <property type="molecule type" value="Genomic_DNA"/>
</dbReference>
<reference evidence="1 2" key="1">
    <citation type="journal article" date="2019" name="Sci. Rep.">
        <title>Orb-weaving spider Araneus ventricosus genome elucidates the spidroin gene catalogue.</title>
        <authorList>
            <person name="Kono N."/>
            <person name="Nakamura H."/>
            <person name="Ohtoshi R."/>
            <person name="Moran D.A.P."/>
            <person name="Shinohara A."/>
            <person name="Yoshida Y."/>
            <person name="Fujiwara M."/>
            <person name="Mori M."/>
            <person name="Tomita M."/>
            <person name="Arakawa K."/>
        </authorList>
    </citation>
    <scope>NUCLEOTIDE SEQUENCE [LARGE SCALE GENOMIC DNA]</scope>
</reference>
<gene>
    <name evidence="1" type="ORF">AVEN_41289_1</name>
</gene>
<accession>A0A4Y2MBW0</accession>
<name>A0A4Y2MBW0_ARAVE</name>
<evidence type="ECO:0000313" key="1">
    <source>
        <dbReference type="EMBL" id="GBN23196.1"/>
    </source>
</evidence>
<comment type="caution">
    <text evidence="1">The sequence shown here is derived from an EMBL/GenBank/DDBJ whole genome shotgun (WGS) entry which is preliminary data.</text>
</comment>
<dbReference type="Proteomes" id="UP000499080">
    <property type="component" value="Unassembled WGS sequence"/>
</dbReference>
<sequence length="180" mass="19944">MAETVGLFEIDNKLHSTTTCNLGLLMTQKADNASLDYESTTDIPTHLLFREQNTNALICVILASRPLRHPSNWPPSNLTSLQLLLLILFFLPEGKEGVKRSCRRFSFVSASWRQHASSRVGCAGRDPLDEVHLVLYQSVGYSSNLVGLSCWGQGKGVTPWLGVRKSHCPWGDSERSDKSG</sequence>